<proteinExistence type="predicted"/>
<sequence>MERSPKATFYFVAALAKYLQRSSGFKTDSRRQAQTPMTNGQFHLRISPSSAFLERHDFYRQHRTSPPPVTVSESSIGYVKYLSTGRINAKTPLDSGDVY</sequence>
<evidence type="ECO:0000313" key="2">
    <source>
        <dbReference type="Proteomes" id="UP000222788"/>
    </source>
</evidence>
<protein>
    <submittedName>
        <fullName evidence="1">Uncharacterized protein</fullName>
    </submittedName>
</protein>
<dbReference type="Proteomes" id="UP000222788">
    <property type="component" value="Unassembled WGS sequence"/>
</dbReference>
<name>A0A2C5X548_9PEZI</name>
<reference evidence="1 2" key="2">
    <citation type="journal article" date="2013" name="IMA Fungus">
        <title>IMA Genome-F 1: Ceratocystis fimbriata: Draft nuclear genome sequence for the plant pathogen, Ceratocystis fimbriata.</title>
        <authorList>
            <person name="Wilken P.M."/>
            <person name="Steenkamp E.T."/>
            <person name="Wingfield M.J."/>
            <person name="de Beer Z.W."/>
            <person name="Wingfield B.D."/>
        </authorList>
    </citation>
    <scope>NUCLEOTIDE SEQUENCE [LARGE SCALE GENOMIC DNA]</scope>
    <source>
        <strain evidence="1 2">CBS 114723</strain>
    </source>
</reference>
<reference evidence="1 2" key="1">
    <citation type="journal article" date="2013" name="Fungal Biol.">
        <title>Analysis of microsatellite markers in the genome of the plant pathogen Ceratocystis fimbriata.</title>
        <authorList>
            <person name="Simpson M.C."/>
            <person name="Wilken P.M."/>
            <person name="Coetzee M.P."/>
            <person name="Wingfield M.J."/>
            <person name="Wingfield B.D."/>
        </authorList>
    </citation>
    <scope>NUCLEOTIDE SEQUENCE [LARGE SCALE GENOMIC DNA]</scope>
    <source>
        <strain evidence="1 2">CBS 114723</strain>
    </source>
</reference>
<keyword evidence="2" id="KW-1185">Reference proteome</keyword>
<organism evidence="1 2">
    <name type="scientific">Ceratocystis fimbriata CBS 114723</name>
    <dbReference type="NCBI Taxonomy" id="1035309"/>
    <lineage>
        <taxon>Eukaryota</taxon>
        <taxon>Fungi</taxon>
        <taxon>Dikarya</taxon>
        <taxon>Ascomycota</taxon>
        <taxon>Pezizomycotina</taxon>
        <taxon>Sordariomycetes</taxon>
        <taxon>Hypocreomycetidae</taxon>
        <taxon>Microascales</taxon>
        <taxon>Ceratocystidaceae</taxon>
        <taxon>Ceratocystis</taxon>
    </lineage>
</organism>
<accession>A0A2C5X548</accession>
<dbReference type="EMBL" id="APWK03000049">
    <property type="protein sequence ID" value="PHH53163.1"/>
    <property type="molecule type" value="Genomic_DNA"/>
</dbReference>
<dbReference type="AlphaFoldDB" id="A0A2C5X548"/>
<evidence type="ECO:0000313" key="1">
    <source>
        <dbReference type="EMBL" id="PHH53163.1"/>
    </source>
</evidence>
<gene>
    <name evidence="1" type="ORF">CFIMG_008276RA00001</name>
</gene>
<comment type="caution">
    <text evidence="1">The sequence shown here is derived from an EMBL/GenBank/DDBJ whole genome shotgun (WGS) entry which is preliminary data.</text>
</comment>